<dbReference type="PROSITE" id="PS50250">
    <property type="entry name" value="PCI"/>
    <property type="match status" value="1"/>
</dbReference>
<organism evidence="2 3">
    <name type="scientific">Piedraia hortae CBS 480.64</name>
    <dbReference type="NCBI Taxonomy" id="1314780"/>
    <lineage>
        <taxon>Eukaryota</taxon>
        <taxon>Fungi</taxon>
        <taxon>Dikarya</taxon>
        <taxon>Ascomycota</taxon>
        <taxon>Pezizomycotina</taxon>
        <taxon>Dothideomycetes</taxon>
        <taxon>Dothideomycetidae</taxon>
        <taxon>Capnodiales</taxon>
        <taxon>Piedraiaceae</taxon>
        <taxon>Piedraia</taxon>
    </lineage>
</organism>
<proteinExistence type="predicted"/>
<dbReference type="Gene3D" id="1.25.40.990">
    <property type="match status" value="1"/>
</dbReference>
<keyword evidence="3" id="KW-1185">Reference proteome</keyword>
<evidence type="ECO:0000313" key="2">
    <source>
        <dbReference type="EMBL" id="KAF2864373.1"/>
    </source>
</evidence>
<dbReference type="EMBL" id="MU005957">
    <property type="protein sequence ID" value="KAF2864373.1"/>
    <property type="molecule type" value="Genomic_DNA"/>
</dbReference>
<dbReference type="AlphaFoldDB" id="A0A6A7CAE0"/>
<dbReference type="Proteomes" id="UP000799421">
    <property type="component" value="Unassembled WGS sequence"/>
</dbReference>
<dbReference type="InterPro" id="IPR045107">
    <property type="entry name" value="SAC3/GANP/THP3"/>
</dbReference>
<dbReference type="InterPro" id="IPR000717">
    <property type="entry name" value="PCI_dom"/>
</dbReference>
<dbReference type="GO" id="GO:0005634">
    <property type="term" value="C:nucleus"/>
    <property type="evidence" value="ECO:0007669"/>
    <property type="project" value="TreeGrafter"/>
</dbReference>
<name>A0A6A7CAE0_9PEZI</name>
<dbReference type="PANTHER" id="PTHR12436">
    <property type="entry name" value="80 KDA MCM3-ASSOCIATED PROTEIN"/>
    <property type="match status" value="1"/>
</dbReference>
<dbReference type="Pfam" id="PF03399">
    <property type="entry name" value="SAC3_GANP"/>
    <property type="match status" value="1"/>
</dbReference>
<protein>
    <recommendedName>
        <fullName evidence="1">PCI domain-containing protein</fullName>
    </recommendedName>
</protein>
<gene>
    <name evidence="2" type="ORF">K470DRAFT_279633</name>
</gene>
<feature type="domain" description="PCI" evidence="1">
    <location>
        <begin position="261"/>
        <end position="435"/>
    </location>
</feature>
<evidence type="ECO:0000313" key="3">
    <source>
        <dbReference type="Proteomes" id="UP000799421"/>
    </source>
</evidence>
<evidence type="ECO:0000259" key="1">
    <source>
        <dbReference type="PROSITE" id="PS50250"/>
    </source>
</evidence>
<accession>A0A6A7CAE0</accession>
<dbReference type="OrthoDB" id="199574at2759"/>
<dbReference type="PANTHER" id="PTHR12436:SF4">
    <property type="entry name" value="LEUKOCYTE RECEPTOR CLUSTER MEMBER 8"/>
    <property type="match status" value="1"/>
</dbReference>
<reference evidence="2" key="1">
    <citation type="journal article" date="2020" name="Stud. Mycol.">
        <title>101 Dothideomycetes genomes: a test case for predicting lifestyles and emergence of pathogens.</title>
        <authorList>
            <person name="Haridas S."/>
            <person name="Albert R."/>
            <person name="Binder M."/>
            <person name="Bloem J."/>
            <person name="Labutti K."/>
            <person name="Salamov A."/>
            <person name="Andreopoulos B."/>
            <person name="Baker S."/>
            <person name="Barry K."/>
            <person name="Bills G."/>
            <person name="Bluhm B."/>
            <person name="Cannon C."/>
            <person name="Castanera R."/>
            <person name="Culley D."/>
            <person name="Daum C."/>
            <person name="Ezra D."/>
            <person name="Gonzalez J."/>
            <person name="Henrissat B."/>
            <person name="Kuo A."/>
            <person name="Liang C."/>
            <person name="Lipzen A."/>
            <person name="Lutzoni F."/>
            <person name="Magnuson J."/>
            <person name="Mondo S."/>
            <person name="Nolan M."/>
            <person name="Ohm R."/>
            <person name="Pangilinan J."/>
            <person name="Park H.-J."/>
            <person name="Ramirez L."/>
            <person name="Alfaro M."/>
            <person name="Sun H."/>
            <person name="Tritt A."/>
            <person name="Yoshinaga Y."/>
            <person name="Zwiers L.-H."/>
            <person name="Turgeon B."/>
            <person name="Goodwin S."/>
            <person name="Spatafora J."/>
            <person name="Crous P."/>
            <person name="Grigoriev I."/>
        </authorList>
    </citation>
    <scope>NUCLEOTIDE SEQUENCE</scope>
    <source>
        <strain evidence="2">CBS 480.64</strain>
    </source>
</reference>
<sequence length="456" mass="51705">MIPTESHPPAKPTRTPQWSAEVRQYVQRSFDPGNVVPGLAHAEVMEMLKKIITRAADEGILDTIDWNTHPLPQQLLLYHNHVTPGSGTKRRCEEVVHSGDQKVKKARAEADKISDNKGVAPDGKLFNISIRSAPFYPDAETLERRRQRFGIVNEEDSPAPMEETNNEDRHNMGPLVGTCQNLEKQYFRLTEPPPASSVRPQAVLEKSLVHVVNLWKQDHNYLFACDQLKSIRQDLTVQHIQNELTVKVYETHARIALEMKDLGEYNQCQTQLRALYRSGVNGNREEFTAYRILYVIYTCNRVDMNTVLADLTHSDKETPGVRFALDVRAALAAGNYHRFFRLYATAPFLCPYLLDMVIERERLSAMAAICRSYKPSISIRFLANELAFDADIGDKVSHDVDTGARRCLEFICRYGGEELFEEQADGNVHFLSGKAGRLFEQAKVAAFQSVDIKGQI</sequence>
<dbReference type="InterPro" id="IPR005062">
    <property type="entry name" value="SAC3/GANP/THP3_conserved"/>
</dbReference>